<proteinExistence type="predicted"/>
<keyword evidence="1" id="KW-0812">Transmembrane</keyword>
<dbReference type="InterPro" id="IPR036869">
    <property type="entry name" value="J_dom_sf"/>
</dbReference>
<gene>
    <name evidence="3" type="ORF">MNBD_DELTA03-1283</name>
</gene>
<dbReference type="PRINTS" id="PR00625">
    <property type="entry name" value="JDOMAIN"/>
</dbReference>
<evidence type="ECO:0000256" key="1">
    <source>
        <dbReference type="SAM" id="Phobius"/>
    </source>
</evidence>
<feature type="transmembrane region" description="Helical" evidence="1">
    <location>
        <begin position="12"/>
        <end position="32"/>
    </location>
</feature>
<dbReference type="SUPFAM" id="SSF46565">
    <property type="entry name" value="Chaperone J-domain"/>
    <property type="match status" value="1"/>
</dbReference>
<evidence type="ECO:0000313" key="3">
    <source>
        <dbReference type="EMBL" id="VAW39051.1"/>
    </source>
</evidence>
<dbReference type="Gene3D" id="1.10.287.110">
    <property type="entry name" value="DnaJ domain"/>
    <property type="match status" value="1"/>
</dbReference>
<keyword evidence="1" id="KW-1133">Transmembrane helix</keyword>
<dbReference type="Pfam" id="PF05099">
    <property type="entry name" value="TerB"/>
    <property type="match status" value="1"/>
</dbReference>
<dbReference type="InterPro" id="IPR001623">
    <property type="entry name" value="DnaJ_domain"/>
</dbReference>
<dbReference type="CDD" id="cd06257">
    <property type="entry name" value="DnaJ"/>
    <property type="match status" value="1"/>
</dbReference>
<feature type="transmembrane region" description="Helical" evidence="1">
    <location>
        <begin position="38"/>
        <end position="64"/>
    </location>
</feature>
<feature type="domain" description="J" evidence="2">
    <location>
        <begin position="222"/>
        <end position="283"/>
    </location>
</feature>
<dbReference type="InterPro" id="IPR029024">
    <property type="entry name" value="TerB-like"/>
</dbReference>
<name>A0A3B0V838_9ZZZZ</name>
<sequence>MKQQYNYQYRRQPGCGGCLLFFILFMLLAGNFRGLFELLGILLSGGMFFIFMLIAAFWGFSYFIRRKVATYERSQSESHNEFVYLLVHILIKIAEIDGRVSNEELSTIENFFRASLHYNYEQMLWVKELIKEARQSTISLDTLLADFKGKFAYEPRLILLELIYQVIYSGPKHIEPELELASKIGDFLGINIYDQQRIRSRYAYGRDTSGSTGSRGYSEEARSLEVLGLKPGATPAEIKKAYHKLSMKYHPDKVRHLGEEFQKVAEEKMKEINAAYQFLSKLN</sequence>
<dbReference type="AlphaFoldDB" id="A0A3B0V838"/>
<evidence type="ECO:0000259" key="2">
    <source>
        <dbReference type="PROSITE" id="PS50076"/>
    </source>
</evidence>
<dbReference type="InterPro" id="IPR050817">
    <property type="entry name" value="DjlA_DnaK_co-chaperone"/>
</dbReference>
<dbReference type="EMBL" id="UOEX01000273">
    <property type="protein sequence ID" value="VAW39051.1"/>
    <property type="molecule type" value="Genomic_DNA"/>
</dbReference>
<dbReference type="PROSITE" id="PS50076">
    <property type="entry name" value="DNAJ_2"/>
    <property type="match status" value="1"/>
</dbReference>
<accession>A0A3B0V838</accession>
<keyword evidence="1" id="KW-0472">Membrane</keyword>
<dbReference type="Gene3D" id="1.10.3680.10">
    <property type="entry name" value="TerB-like"/>
    <property type="match status" value="1"/>
</dbReference>
<dbReference type="Pfam" id="PF00226">
    <property type="entry name" value="DnaJ"/>
    <property type="match status" value="1"/>
</dbReference>
<dbReference type="PANTHER" id="PTHR24074">
    <property type="entry name" value="CO-CHAPERONE PROTEIN DJLA"/>
    <property type="match status" value="1"/>
</dbReference>
<dbReference type="SMART" id="SM00271">
    <property type="entry name" value="DnaJ"/>
    <property type="match status" value="1"/>
</dbReference>
<reference evidence="3" key="1">
    <citation type="submission" date="2018-06" db="EMBL/GenBank/DDBJ databases">
        <authorList>
            <person name="Zhirakovskaya E."/>
        </authorList>
    </citation>
    <scope>NUCLEOTIDE SEQUENCE</scope>
</reference>
<dbReference type="InterPro" id="IPR007791">
    <property type="entry name" value="DjlA_N"/>
</dbReference>
<organism evidence="3">
    <name type="scientific">hydrothermal vent metagenome</name>
    <dbReference type="NCBI Taxonomy" id="652676"/>
    <lineage>
        <taxon>unclassified sequences</taxon>
        <taxon>metagenomes</taxon>
        <taxon>ecological metagenomes</taxon>
    </lineage>
</organism>
<protein>
    <submittedName>
        <fullName evidence="3">DnaJ-like protein DjlA</fullName>
    </submittedName>
</protein>